<accession>A0A238HI11</accession>
<dbReference type="InterPro" id="IPR036249">
    <property type="entry name" value="Thioredoxin-like_sf"/>
</dbReference>
<evidence type="ECO:0000313" key="2">
    <source>
        <dbReference type="EMBL" id="SNB81979.1"/>
    </source>
</evidence>
<gene>
    <name evidence="1" type="ORF">KEBURONENSIS_01974</name>
    <name evidence="2" type="ORF">KEBURONENSIS_01990</name>
</gene>
<evidence type="ECO:0008006" key="4">
    <source>
        <dbReference type="Google" id="ProtNLM"/>
    </source>
</evidence>
<protein>
    <recommendedName>
        <fullName evidence="4">Glutaredoxin</fullName>
    </recommendedName>
</protein>
<dbReference type="EMBL" id="FXUV01000056">
    <property type="protein sequence ID" value="SMQ13308.1"/>
    <property type="molecule type" value="Genomic_DNA"/>
</dbReference>
<reference evidence="1" key="1">
    <citation type="submission" date="2017-05" db="EMBL/GenBank/DDBJ databases">
        <authorList>
            <person name="Song R."/>
            <person name="Chenine A.L."/>
            <person name="Ruprecht R.M."/>
        </authorList>
    </citation>
    <scope>NUCLEOTIDE SEQUENCE</scope>
    <source>
        <strain evidence="1">Kingella_eburonensis</strain>
    </source>
</reference>
<keyword evidence="3" id="KW-1185">Reference proteome</keyword>
<dbReference type="SUPFAM" id="SSF52833">
    <property type="entry name" value="Thioredoxin-like"/>
    <property type="match status" value="1"/>
</dbReference>
<name>A0A238HI11_9NEIS</name>
<dbReference type="Gene3D" id="3.40.30.10">
    <property type="entry name" value="Glutaredoxin"/>
    <property type="match status" value="1"/>
</dbReference>
<dbReference type="STRING" id="1522312.GCA_900177895_01016"/>
<reference evidence="2 3" key="2">
    <citation type="submission" date="2017-06" db="EMBL/GenBank/DDBJ databases">
        <authorList>
            <person name="Kim H.J."/>
            <person name="Triplett B.A."/>
        </authorList>
    </citation>
    <scope>NUCLEOTIDE SEQUENCE [LARGE SCALE GENOMIC DNA]</scope>
    <source>
        <strain evidence="2">Kingella_eburonensis</strain>
    </source>
</reference>
<dbReference type="Proteomes" id="UP000215450">
    <property type="component" value="Unassembled WGS sequence"/>
</dbReference>
<evidence type="ECO:0000313" key="3">
    <source>
        <dbReference type="Proteomes" id="UP000215450"/>
    </source>
</evidence>
<dbReference type="InterPro" id="IPR008554">
    <property type="entry name" value="Glutaredoxin-like"/>
</dbReference>
<evidence type="ECO:0000313" key="1">
    <source>
        <dbReference type="EMBL" id="SMQ13308.1"/>
    </source>
</evidence>
<sequence>MEIKLTLIFREYCGLCHQMQNALLPFQKQYGFELEIVEIDDFPELEQKYNELVPVLLHGETEICHWHLDETGLHQYLMNLQAA</sequence>
<dbReference type="AlphaFoldDB" id="A0A238HI11"/>
<dbReference type="EMBL" id="FXUV02000061">
    <property type="protein sequence ID" value="SNB81979.1"/>
    <property type="molecule type" value="Genomic_DNA"/>
</dbReference>
<organism evidence="1">
    <name type="scientific">Kingella negevensis</name>
    <dbReference type="NCBI Taxonomy" id="1522312"/>
    <lineage>
        <taxon>Bacteria</taxon>
        <taxon>Pseudomonadati</taxon>
        <taxon>Pseudomonadota</taxon>
        <taxon>Betaproteobacteria</taxon>
        <taxon>Neisseriales</taxon>
        <taxon>Neisseriaceae</taxon>
        <taxon>Kingella</taxon>
    </lineage>
</organism>
<proteinExistence type="predicted"/>
<dbReference type="Pfam" id="PF05768">
    <property type="entry name" value="Glrx-like"/>
    <property type="match status" value="1"/>
</dbReference>